<reference evidence="5" key="1">
    <citation type="submission" date="2016-06" db="EMBL/GenBank/DDBJ databases">
        <authorList>
            <person name="Cuomo C."/>
            <person name="Litvintseva A."/>
            <person name="Heitman J."/>
            <person name="Chen Y."/>
            <person name="Sun S."/>
            <person name="Springer D."/>
            <person name="Dromer F."/>
            <person name="Young S."/>
            <person name="Zeng Q."/>
            <person name="Chapman S."/>
            <person name="Gujja S."/>
            <person name="Saif S."/>
            <person name="Birren B."/>
        </authorList>
    </citation>
    <scope>NUCLEOTIDE SEQUENCE</scope>
    <source>
        <strain evidence="5">CBS 7841</strain>
    </source>
</reference>
<dbReference type="PANTHER" id="PTHR12619:SF5">
    <property type="entry name" value="TRANSCRIPTION FACTOR RFX4"/>
    <property type="match status" value="1"/>
</dbReference>
<reference evidence="5" key="3">
    <citation type="submission" date="2024-01" db="EMBL/GenBank/DDBJ databases">
        <authorList>
            <person name="Coelho M.A."/>
            <person name="David-Palma M."/>
            <person name="Shea T."/>
            <person name="Sun S."/>
            <person name="Cuomo C.A."/>
            <person name="Heitman J."/>
        </authorList>
    </citation>
    <scope>NUCLEOTIDE SEQUENCE</scope>
    <source>
        <strain evidence="5">CBS 7841</strain>
    </source>
</reference>
<dbReference type="AlphaFoldDB" id="A0AAJ8JQ56"/>
<dbReference type="InterPro" id="IPR039779">
    <property type="entry name" value="RFX-like"/>
</dbReference>
<evidence type="ECO:0000256" key="2">
    <source>
        <dbReference type="SAM" id="Coils"/>
    </source>
</evidence>
<dbReference type="GeneID" id="91085746"/>
<dbReference type="Pfam" id="PF02257">
    <property type="entry name" value="RFX_DNA_binding"/>
    <property type="match status" value="1"/>
</dbReference>
<dbReference type="RefSeq" id="XP_066067069.1">
    <property type="nucleotide sequence ID" value="XM_066210972.1"/>
</dbReference>
<dbReference type="PANTHER" id="PTHR12619">
    <property type="entry name" value="RFX TRANSCRIPTION FACTOR FAMILY"/>
    <property type="match status" value="1"/>
</dbReference>
<evidence type="ECO:0000256" key="3">
    <source>
        <dbReference type="SAM" id="MobiDB-lite"/>
    </source>
</evidence>
<organism evidence="5 6">
    <name type="scientific">Cryptococcus depauperatus CBS 7841</name>
    <dbReference type="NCBI Taxonomy" id="1295531"/>
    <lineage>
        <taxon>Eukaryota</taxon>
        <taxon>Fungi</taxon>
        <taxon>Dikarya</taxon>
        <taxon>Basidiomycota</taxon>
        <taxon>Agaricomycotina</taxon>
        <taxon>Tremellomycetes</taxon>
        <taxon>Tremellales</taxon>
        <taxon>Cryptococcaceae</taxon>
        <taxon>Cryptococcus</taxon>
    </lineage>
</organism>
<evidence type="ECO:0000256" key="1">
    <source>
        <dbReference type="ARBA" id="ARBA00023125"/>
    </source>
</evidence>
<feature type="coiled-coil region" evidence="2">
    <location>
        <begin position="252"/>
        <end position="279"/>
    </location>
</feature>
<feature type="compositionally biased region" description="Polar residues" evidence="3">
    <location>
        <begin position="425"/>
        <end position="440"/>
    </location>
</feature>
<dbReference type="EMBL" id="CP143785">
    <property type="protein sequence ID" value="WVN86369.1"/>
    <property type="molecule type" value="Genomic_DNA"/>
</dbReference>
<sequence length="814" mass="90310">MSNHSADIAASTYALADVGPQSRGGEGRQGNAQPHILNHAWSNPSLTFPLSQHGMATGLGLDVGSSMDLQATRSRRSSFSSMTGPDDKFGSTPLPVVGMEYVPPFGEYNPLIATGDLFLGMKRQQPKLAVQTEGLGKTLTSKERSAGRSAPYGRNRSESSSLRSEEGDDIASLISASTNYSTTPWSTPSIAGGFNDMSLHRRTCSNTYSTLLHASPSRPMLSRAGRSTSMVMSRQKSQPDFRQDVRPFGSAAERQESVRKELAEQAEEVKRISNNTQQDKARALWVRRCYTRSEPHTVPRQGLYHSYTISCKEHGLKPINSASFGKAVRGAYPGIKTRRLGVRGNSKYHYVSIRPAIQIEAERLNAYGDSSGAWHVAPEDGSMNFHLDRARAEIVMEGEDVDDSEDEDHSFGSVRKSPFPINPRAFQTNPTRDRSTSINNDLCPLESRDDFIRRHTTPSLSSSGGNSLQGESQAPVYSLPGFPTLAVAAELSSEIQMDNLQTFWNMFCQHQEILADCIRGHHFDQFEMNCRTFWSTLSPALIQYLIGSLLENLSLPLPAYSQSSLRNLAEHFETIMEESLGNFPSEFYESKVELCARVAHLFIRFIDLHQLTTALGPILANQSQVQMMLTTWENLDIRSVSDQCALSCHCQQKLLETVLEDYHQWLKATEAGTSRTGAAIESLGDWINTMLLKVQHNAPRLTMSDIVVKVGFVTSQVMRDFTLKSDPSFGLFQLVKTWVDDWVSIVALRKNKLSTRAGVEPPDCRVYPKAEAPSMSVFIPLHSDTADPDLTTAMPFSQKSSMWPQPITNGYQII</sequence>
<dbReference type="InterPro" id="IPR036390">
    <property type="entry name" value="WH_DNA-bd_sf"/>
</dbReference>
<feature type="region of interest" description="Disordered" evidence="3">
    <location>
        <begin position="400"/>
        <end position="440"/>
    </location>
</feature>
<dbReference type="Pfam" id="PF25340">
    <property type="entry name" value="BCD_RFX"/>
    <property type="match status" value="1"/>
</dbReference>
<feature type="domain" description="RFX-type winged-helix" evidence="4">
    <location>
        <begin position="282"/>
        <end position="361"/>
    </location>
</feature>
<dbReference type="GO" id="GO:0000978">
    <property type="term" value="F:RNA polymerase II cis-regulatory region sequence-specific DNA binding"/>
    <property type="evidence" value="ECO:0007669"/>
    <property type="project" value="TreeGrafter"/>
</dbReference>
<dbReference type="InterPro" id="IPR003150">
    <property type="entry name" value="DNA-bd_RFX"/>
</dbReference>
<evidence type="ECO:0000259" key="4">
    <source>
        <dbReference type="PROSITE" id="PS51526"/>
    </source>
</evidence>
<gene>
    <name evidence="5" type="ORF">L203_101533</name>
</gene>
<feature type="region of interest" description="Disordered" evidence="3">
    <location>
        <begin position="132"/>
        <end position="167"/>
    </location>
</feature>
<keyword evidence="6" id="KW-1185">Reference proteome</keyword>
<evidence type="ECO:0000313" key="5">
    <source>
        <dbReference type="EMBL" id="WVN86369.1"/>
    </source>
</evidence>
<keyword evidence="1" id="KW-0238">DNA-binding</keyword>
<evidence type="ECO:0000313" key="6">
    <source>
        <dbReference type="Proteomes" id="UP000094043"/>
    </source>
</evidence>
<dbReference type="GO" id="GO:0000981">
    <property type="term" value="F:DNA-binding transcription factor activity, RNA polymerase II-specific"/>
    <property type="evidence" value="ECO:0007669"/>
    <property type="project" value="TreeGrafter"/>
</dbReference>
<dbReference type="InterPro" id="IPR036388">
    <property type="entry name" value="WH-like_DNA-bd_sf"/>
</dbReference>
<protein>
    <recommendedName>
        <fullName evidence="4">RFX-type winged-helix domain-containing protein</fullName>
    </recommendedName>
</protein>
<dbReference type="Proteomes" id="UP000094043">
    <property type="component" value="Chromosome 2"/>
</dbReference>
<reference evidence="5" key="2">
    <citation type="journal article" date="2022" name="Elife">
        <title>Obligate sexual reproduction of a homothallic fungus closely related to the Cryptococcus pathogenic species complex.</title>
        <authorList>
            <person name="Passer A.R."/>
            <person name="Clancey S.A."/>
            <person name="Shea T."/>
            <person name="David-Palma M."/>
            <person name="Averette A.F."/>
            <person name="Boekhout T."/>
            <person name="Porcel B.M."/>
            <person name="Nowrousian M."/>
            <person name="Cuomo C.A."/>
            <person name="Sun S."/>
            <person name="Heitman J."/>
            <person name="Coelho M.A."/>
        </authorList>
    </citation>
    <scope>NUCLEOTIDE SEQUENCE</scope>
    <source>
        <strain evidence="5">CBS 7841</strain>
    </source>
</reference>
<dbReference type="InterPro" id="IPR057321">
    <property type="entry name" value="RFX1-4/6/8-like_BCD"/>
</dbReference>
<dbReference type="KEGG" id="cdep:91085746"/>
<name>A0AAJ8JQ56_9TREE</name>
<proteinExistence type="predicted"/>
<keyword evidence="2" id="KW-0175">Coiled coil</keyword>
<dbReference type="PROSITE" id="PS51526">
    <property type="entry name" value="RFX_DBD"/>
    <property type="match status" value="1"/>
</dbReference>
<accession>A0AAJ8JQ56</accession>
<dbReference type="SUPFAM" id="SSF46785">
    <property type="entry name" value="Winged helix' DNA-binding domain"/>
    <property type="match status" value="1"/>
</dbReference>
<dbReference type="Gene3D" id="1.10.10.10">
    <property type="entry name" value="Winged helix-like DNA-binding domain superfamily/Winged helix DNA-binding domain"/>
    <property type="match status" value="1"/>
</dbReference>